<gene>
    <name evidence="1" type="ORF">FHE65_35935</name>
</gene>
<dbReference type="RefSeq" id="WP_139107515.1">
    <property type="nucleotide sequence ID" value="NZ_VDFR01000283.1"/>
</dbReference>
<protein>
    <submittedName>
        <fullName evidence="1">Uncharacterized protein</fullName>
    </submittedName>
</protein>
<dbReference type="EMBL" id="VDFR01000283">
    <property type="protein sequence ID" value="TNC21995.1"/>
    <property type="molecule type" value="Genomic_DNA"/>
</dbReference>
<sequence length="127" mass="14503">MDDLEFLDRFATGDLDDFPHADHVRMVYLQTRRAGKEDAIRFARTGLMALVEAAGNPGKYHETITTAWGRLVGDQAASDPGNDFDDFIRKNPQFLRTDLLEDYYSRARLFSPEARTRFVPPDLQPLP</sequence>
<dbReference type="OrthoDB" id="3293476at2"/>
<organism evidence="1 2">
    <name type="scientific">Mumia zhuanghuii</name>
    <dbReference type="NCBI Taxonomy" id="2585211"/>
    <lineage>
        <taxon>Bacteria</taxon>
        <taxon>Bacillati</taxon>
        <taxon>Actinomycetota</taxon>
        <taxon>Actinomycetes</taxon>
        <taxon>Propionibacteriales</taxon>
        <taxon>Nocardioidaceae</taxon>
        <taxon>Mumia</taxon>
    </lineage>
</organism>
<name>A0A5C4LSJ7_9ACTN</name>
<dbReference type="AlphaFoldDB" id="A0A5C4LSJ7"/>
<proteinExistence type="predicted"/>
<reference evidence="1 2" key="1">
    <citation type="submission" date="2019-05" db="EMBL/GenBank/DDBJ databases">
        <title>Mumia sp. nov., isolated from the intestinal contents of plateau pika (Ochotona curzoniae) in the Qinghai-Tibet plateau of China.</title>
        <authorList>
            <person name="Tian Z."/>
        </authorList>
    </citation>
    <scope>NUCLEOTIDE SEQUENCE [LARGE SCALE GENOMIC DNA]</scope>
    <source>
        <strain evidence="2">527</strain>
    </source>
</reference>
<evidence type="ECO:0000313" key="2">
    <source>
        <dbReference type="Proteomes" id="UP000306740"/>
    </source>
</evidence>
<dbReference type="Proteomes" id="UP000306740">
    <property type="component" value="Unassembled WGS sequence"/>
</dbReference>
<accession>A0A5C4LSJ7</accession>
<comment type="caution">
    <text evidence="1">The sequence shown here is derived from an EMBL/GenBank/DDBJ whole genome shotgun (WGS) entry which is preliminary data.</text>
</comment>
<evidence type="ECO:0000313" key="1">
    <source>
        <dbReference type="EMBL" id="TNC21995.1"/>
    </source>
</evidence>